<dbReference type="SUPFAM" id="SSF56300">
    <property type="entry name" value="Metallo-dependent phosphatases"/>
    <property type="match status" value="1"/>
</dbReference>
<reference evidence="7" key="2">
    <citation type="submission" date="2021-01" db="EMBL/GenBank/DDBJ databases">
        <authorList>
            <person name="Schikora-Tamarit M.A."/>
        </authorList>
    </citation>
    <scope>NUCLEOTIDE SEQUENCE</scope>
    <source>
        <strain evidence="7">CBS6075</strain>
    </source>
</reference>
<evidence type="ECO:0000259" key="6">
    <source>
        <dbReference type="Pfam" id="PF00149"/>
    </source>
</evidence>
<proteinExistence type="predicted"/>
<keyword evidence="8" id="KW-1185">Reference proteome</keyword>
<evidence type="ECO:0000256" key="5">
    <source>
        <dbReference type="SAM" id="Phobius"/>
    </source>
</evidence>
<dbReference type="Gene3D" id="3.60.21.10">
    <property type="match status" value="1"/>
</dbReference>
<keyword evidence="2 5" id="KW-0812">Transmembrane</keyword>
<protein>
    <recommendedName>
        <fullName evidence="6">Calcineurin-like phosphoesterase domain-containing protein</fullName>
    </recommendedName>
</protein>
<comment type="subcellular location">
    <subcellularLocation>
        <location evidence="1">Membrane</location>
        <topology evidence="1">Multi-pass membrane protein</topology>
    </subcellularLocation>
</comment>
<dbReference type="RefSeq" id="XP_046062800.1">
    <property type="nucleotide sequence ID" value="XM_046202978.1"/>
</dbReference>
<dbReference type="PANTHER" id="PTHR13315">
    <property type="entry name" value="METALLO PHOSPHOESTERASE RELATED"/>
    <property type="match status" value="1"/>
</dbReference>
<dbReference type="GO" id="GO:0016020">
    <property type="term" value="C:membrane"/>
    <property type="evidence" value="ECO:0007669"/>
    <property type="project" value="UniProtKB-SubCell"/>
</dbReference>
<evidence type="ECO:0000256" key="2">
    <source>
        <dbReference type="ARBA" id="ARBA00022692"/>
    </source>
</evidence>
<evidence type="ECO:0000256" key="3">
    <source>
        <dbReference type="ARBA" id="ARBA00022989"/>
    </source>
</evidence>
<accession>A0A9P8T713</accession>
<evidence type="ECO:0000256" key="1">
    <source>
        <dbReference type="ARBA" id="ARBA00004141"/>
    </source>
</evidence>
<feature type="transmembrane region" description="Helical" evidence="5">
    <location>
        <begin position="299"/>
        <end position="317"/>
    </location>
</feature>
<keyword evidence="4 5" id="KW-0472">Membrane</keyword>
<dbReference type="PANTHER" id="PTHR13315:SF4">
    <property type="entry name" value="METALLOPHOSPHOESTERASE, ISOFORM E"/>
    <property type="match status" value="1"/>
</dbReference>
<organism evidence="7 8">
    <name type="scientific">Ogataea philodendri</name>
    <dbReference type="NCBI Taxonomy" id="1378263"/>
    <lineage>
        <taxon>Eukaryota</taxon>
        <taxon>Fungi</taxon>
        <taxon>Dikarya</taxon>
        <taxon>Ascomycota</taxon>
        <taxon>Saccharomycotina</taxon>
        <taxon>Pichiomycetes</taxon>
        <taxon>Pichiales</taxon>
        <taxon>Pichiaceae</taxon>
        <taxon>Ogataea</taxon>
    </lineage>
</organism>
<dbReference type="InterPro" id="IPR033308">
    <property type="entry name" value="PGAP5/Cdc1/Ted1"/>
</dbReference>
<evidence type="ECO:0000256" key="4">
    <source>
        <dbReference type="ARBA" id="ARBA00023136"/>
    </source>
</evidence>
<dbReference type="GeneID" id="70234107"/>
<feature type="transmembrane region" description="Helical" evidence="5">
    <location>
        <begin position="329"/>
        <end position="349"/>
    </location>
</feature>
<sequence length="350" mass="39967">MRCEFPGSKQDYKALLIADPQLIDNHTYPGRPEFLLKLSQMTVDDYMRRNFQALMAHLRPDSVIFLGDMTDNGRSSSDEYYKHQLDRFNNIFHLNGTESYTLVPGNHDIGWAEGVKFAALHRFETSFGKPNQVITRNGHDLIFLDTISLSNKEDETVSKDAREFLDSIAKEPKLRPRVLFGHVPLYRDPVTQTCGPNREGGTFPIVKGYQYQTVVDSGLSKEILRLVRPDVIFAGDDHDYCEITHEYPTGKSVEVTVKSISMAMGIKYPAVELLSIRDTVGEKGLQYSLCYIQPPFKDIITYVLFATVNGLWLLWSFRDRTCKYKVRLLPALGYAAIEFVALVIMYQIIK</sequence>
<dbReference type="GO" id="GO:0016787">
    <property type="term" value="F:hydrolase activity"/>
    <property type="evidence" value="ECO:0007669"/>
    <property type="project" value="InterPro"/>
</dbReference>
<dbReference type="GO" id="GO:0005783">
    <property type="term" value="C:endoplasmic reticulum"/>
    <property type="evidence" value="ECO:0007669"/>
    <property type="project" value="TreeGrafter"/>
</dbReference>
<dbReference type="GO" id="GO:0006506">
    <property type="term" value="P:GPI anchor biosynthetic process"/>
    <property type="evidence" value="ECO:0007669"/>
    <property type="project" value="InterPro"/>
</dbReference>
<feature type="domain" description="Calcineurin-like phosphoesterase" evidence="6">
    <location>
        <begin position="49"/>
        <end position="240"/>
    </location>
</feature>
<reference evidence="7" key="1">
    <citation type="journal article" date="2021" name="Open Biol.">
        <title>Shared evolutionary footprints suggest mitochondrial oxidative damage underlies multiple complex I losses in fungi.</title>
        <authorList>
            <person name="Schikora-Tamarit M.A."/>
            <person name="Marcet-Houben M."/>
            <person name="Nosek J."/>
            <person name="Gabaldon T."/>
        </authorList>
    </citation>
    <scope>NUCLEOTIDE SEQUENCE</scope>
    <source>
        <strain evidence="7">CBS6075</strain>
    </source>
</reference>
<dbReference type="InterPro" id="IPR029052">
    <property type="entry name" value="Metallo-depent_PP-like"/>
</dbReference>
<dbReference type="EMBL" id="JAEUBE010000158">
    <property type="protein sequence ID" value="KAH3668386.1"/>
    <property type="molecule type" value="Genomic_DNA"/>
</dbReference>
<evidence type="ECO:0000313" key="8">
    <source>
        <dbReference type="Proteomes" id="UP000769157"/>
    </source>
</evidence>
<gene>
    <name evidence="7" type="ORF">OGAPHI_002140</name>
</gene>
<dbReference type="InterPro" id="IPR004843">
    <property type="entry name" value="Calcineurin-like_PHP"/>
</dbReference>
<comment type="caution">
    <text evidence="7">The sequence shown here is derived from an EMBL/GenBank/DDBJ whole genome shotgun (WGS) entry which is preliminary data.</text>
</comment>
<name>A0A9P8T713_9ASCO</name>
<dbReference type="Proteomes" id="UP000769157">
    <property type="component" value="Unassembled WGS sequence"/>
</dbReference>
<dbReference type="Pfam" id="PF00149">
    <property type="entry name" value="Metallophos"/>
    <property type="match status" value="1"/>
</dbReference>
<dbReference type="AlphaFoldDB" id="A0A9P8T713"/>
<keyword evidence="3 5" id="KW-1133">Transmembrane helix</keyword>
<dbReference type="OrthoDB" id="5977743at2759"/>
<evidence type="ECO:0000313" key="7">
    <source>
        <dbReference type="EMBL" id="KAH3668386.1"/>
    </source>
</evidence>